<evidence type="ECO:0000313" key="1">
    <source>
        <dbReference type="EMBL" id="BDZ52540.1"/>
    </source>
</evidence>
<dbReference type="Proteomes" id="UP001321486">
    <property type="component" value="Plasmid pNBRC108728a"/>
</dbReference>
<protein>
    <submittedName>
        <fullName evidence="1">Uncharacterized protein</fullName>
    </submittedName>
</protein>
<keyword evidence="1" id="KW-0614">Plasmid</keyword>
<dbReference type="EMBL" id="AP027733">
    <property type="protein sequence ID" value="BDZ52540.1"/>
    <property type="molecule type" value="Genomic_DNA"/>
</dbReference>
<reference evidence="2" key="1">
    <citation type="journal article" date="2019" name="Int. J. Syst. Evol. Microbiol.">
        <title>The Global Catalogue of Microorganisms (GCM) 10K type strain sequencing project: providing services to taxonomists for standard genome sequencing and annotation.</title>
        <authorList>
            <consortium name="The Broad Institute Genomics Platform"/>
            <consortium name="The Broad Institute Genome Sequencing Center for Infectious Disease"/>
            <person name="Wu L."/>
            <person name="Ma J."/>
        </authorList>
    </citation>
    <scope>NUCLEOTIDE SEQUENCE [LARGE SCALE GENOMIC DNA]</scope>
    <source>
        <strain evidence="2">NBRC 108728</strain>
    </source>
</reference>
<proteinExistence type="predicted"/>
<geneLocation type="plasmid" evidence="1 2">
    <name>pNBRC108728a</name>
</geneLocation>
<evidence type="ECO:0000313" key="2">
    <source>
        <dbReference type="Proteomes" id="UP001321486"/>
    </source>
</evidence>
<keyword evidence="2" id="KW-1185">Reference proteome</keyword>
<sequence length="110" mass="12103">MRRRISKERVAQDIIITAAIPKAPTANEAQVIVLGRDGTEITASRNGNEVARGDSYAHVLGLINRRSDKMVILEVHDGVIGFEHSAAVMQRYGLRSIRFEPIVPAERLAA</sequence>
<dbReference type="RefSeq" id="WP_286347385.1">
    <property type="nucleotide sequence ID" value="NZ_AP027733.1"/>
</dbReference>
<gene>
    <name evidence="1" type="ORF">GCM10025867_47810</name>
</gene>
<organism evidence="1 2">
    <name type="scientific">Frondihabitans sucicola</name>
    <dbReference type="NCBI Taxonomy" id="1268041"/>
    <lineage>
        <taxon>Bacteria</taxon>
        <taxon>Bacillati</taxon>
        <taxon>Actinomycetota</taxon>
        <taxon>Actinomycetes</taxon>
        <taxon>Micrococcales</taxon>
        <taxon>Microbacteriaceae</taxon>
        <taxon>Frondihabitans</taxon>
    </lineage>
</organism>
<name>A0ABN6Y5C9_9MICO</name>
<accession>A0ABN6Y5C9</accession>